<name>A0A9D1IX73_9CLOT</name>
<protein>
    <submittedName>
        <fullName evidence="1">Uncharacterized protein</fullName>
    </submittedName>
</protein>
<reference evidence="1" key="1">
    <citation type="submission" date="2020-10" db="EMBL/GenBank/DDBJ databases">
        <authorList>
            <person name="Gilroy R."/>
        </authorList>
    </citation>
    <scope>NUCLEOTIDE SEQUENCE</scope>
    <source>
        <strain evidence="1">CHK191-8634</strain>
    </source>
</reference>
<dbReference type="EMBL" id="DVMR01000044">
    <property type="protein sequence ID" value="HIU43724.1"/>
    <property type="molecule type" value="Genomic_DNA"/>
</dbReference>
<sequence length="105" mass="11827">MKITDLIIDPRSLGNKLWLVDVTPAYEYQNNKRTDTVLGYRYAVALPEKGLDKINVRIDGDKRMDAPDGYAEVRFDGLEVFIYWSQGQPQVGAKATGIHLVNTKA</sequence>
<evidence type="ECO:0000313" key="2">
    <source>
        <dbReference type="Proteomes" id="UP000824073"/>
    </source>
</evidence>
<accession>A0A9D1IX73</accession>
<comment type="caution">
    <text evidence="1">The sequence shown here is derived from an EMBL/GenBank/DDBJ whole genome shotgun (WGS) entry which is preliminary data.</text>
</comment>
<proteinExistence type="predicted"/>
<dbReference type="AlphaFoldDB" id="A0A9D1IX73"/>
<dbReference type="Proteomes" id="UP000824073">
    <property type="component" value="Unassembled WGS sequence"/>
</dbReference>
<reference evidence="1" key="2">
    <citation type="journal article" date="2021" name="PeerJ">
        <title>Extensive microbial diversity within the chicken gut microbiome revealed by metagenomics and culture.</title>
        <authorList>
            <person name="Gilroy R."/>
            <person name="Ravi A."/>
            <person name="Getino M."/>
            <person name="Pursley I."/>
            <person name="Horton D.L."/>
            <person name="Alikhan N.F."/>
            <person name="Baker D."/>
            <person name="Gharbi K."/>
            <person name="Hall N."/>
            <person name="Watson M."/>
            <person name="Adriaenssens E.M."/>
            <person name="Foster-Nyarko E."/>
            <person name="Jarju S."/>
            <person name="Secka A."/>
            <person name="Antonio M."/>
            <person name="Oren A."/>
            <person name="Chaudhuri R.R."/>
            <person name="La Ragione R."/>
            <person name="Hildebrand F."/>
            <person name="Pallen M.J."/>
        </authorList>
    </citation>
    <scope>NUCLEOTIDE SEQUENCE</scope>
    <source>
        <strain evidence="1">CHK191-8634</strain>
    </source>
</reference>
<gene>
    <name evidence="1" type="ORF">IAB67_05440</name>
</gene>
<evidence type="ECO:0000313" key="1">
    <source>
        <dbReference type="EMBL" id="HIU43724.1"/>
    </source>
</evidence>
<organism evidence="1 2">
    <name type="scientific">Candidatus Ventrousia excrementavium</name>
    <dbReference type="NCBI Taxonomy" id="2840961"/>
    <lineage>
        <taxon>Bacteria</taxon>
        <taxon>Bacillati</taxon>
        <taxon>Bacillota</taxon>
        <taxon>Clostridia</taxon>
        <taxon>Eubacteriales</taxon>
        <taxon>Clostridiaceae</taxon>
        <taxon>Clostridiaceae incertae sedis</taxon>
        <taxon>Candidatus Ventrousia</taxon>
    </lineage>
</organism>